<evidence type="ECO:0000256" key="1">
    <source>
        <dbReference type="SAM" id="Phobius"/>
    </source>
</evidence>
<dbReference type="PANTHER" id="PTHR35395:SF1">
    <property type="entry name" value="DUF6536 DOMAIN-CONTAINING PROTEIN"/>
    <property type="match status" value="1"/>
</dbReference>
<feature type="transmembrane region" description="Helical" evidence="1">
    <location>
        <begin position="150"/>
        <end position="171"/>
    </location>
</feature>
<dbReference type="PANTHER" id="PTHR35395">
    <property type="entry name" value="DUF6536 DOMAIN-CONTAINING PROTEIN"/>
    <property type="match status" value="1"/>
</dbReference>
<evidence type="ECO:0000313" key="3">
    <source>
        <dbReference type="Proteomes" id="UP000326799"/>
    </source>
</evidence>
<evidence type="ECO:0000313" key="2">
    <source>
        <dbReference type="EMBL" id="KAB8218862.1"/>
    </source>
</evidence>
<reference evidence="2 3" key="1">
    <citation type="submission" date="2019-04" db="EMBL/GenBank/DDBJ databases">
        <title>Fungal friends and foes A comparative genomics study of 23 Aspergillus species from section Flavi.</title>
        <authorList>
            <consortium name="DOE Joint Genome Institute"/>
            <person name="Kjaerbolling I."/>
            <person name="Vesth T.C."/>
            <person name="Frisvad J.C."/>
            <person name="Nybo J.L."/>
            <person name="Theobald S."/>
            <person name="Kildgaard S."/>
            <person name="Petersen T.I."/>
            <person name="Kuo A."/>
            <person name="Sato A."/>
            <person name="Lyhne E.K."/>
            <person name="Kogle M.E."/>
            <person name="Wiebenga A."/>
            <person name="Kun R.S."/>
            <person name="Lubbers R.J."/>
            <person name="Makela M.R."/>
            <person name="Barry K."/>
            <person name="Chovatia M."/>
            <person name="Clum A."/>
            <person name="Daum C."/>
            <person name="Haridas S."/>
            <person name="He G."/>
            <person name="LaButti K."/>
            <person name="Lipzen A."/>
            <person name="Mondo S."/>
            <person name="Pangilinan J."/>
            <person name="Riley R."/>
            <person name="Salamov A."/>
            <person name="Simmons B.A."/>
            <person name="Magnuson J.K."/>
            <person name="Henrissat B."/>
            <person name="Mortensen U.H."/>
            <person name="Larsen T.O."/>
            <person name="De vries R.P."/>
            <person name="Grigoriev I.V."/>
            <person name="Machida M."/>
            <person name="Baker S.E."/>
            <person name="Andersen M.R."/>
        </authorList>
    </citation>
    <scope>NUCLEOTIDE SEQUENCE [LARGE SCALE GENOMIC DNA]</scope>
    <source>
        <strain evidence="2 3">CBS 126849</strain>
    </source>
</reference>
<keyword evidence="1" id="KW-0472">Membrane</keyword>
<dbReference type="AlphaFoldDB" id="A0A5N6EML4"/>
<keyword evidence="1" id="KW-1133">Transmembrane helix</keyword>
<protein>
    <submittedName>
        <fullName evidence="2">Uncharacterized protein</fullName>
    </submittedName>
</protein>
<keyword evidence="1" id="KW-0812">Transmembrane</keyword>
<accession>A0A5N6EML4</accession>
<sequence>MTKSLWGPGSSFTNPQTLWDTKASVSPEDHSSSYSELQLVIITNSPQLGVTMIYYIYNKVLTNMLLCAEYSSYGIDRKFLRVTWPVKGSQQRSTYWLSIPYRYGIPALVLFTAVHWLVSQGSFYVLVIPYDGHGHLMFEKKYETGTATGLPLLCACGALLILGVLIFGLSFKKLKSSVPLAGPCSAAISAACHPTGEVCTATAAHCKLMWGEVDMPTGWVTDEDDRPRKGHCSFTPLKAQKPSLDKIYA</sequence>
<feature type="transmembrane region" description="Helical" evidence="1">
    <location>
        <begin position="107"/>
        <end position="130"/>
    </location>
</feature>
<dbReference type="EMBL" id="ML733444">
    <property type="protein sequence ID" value="KAB8218862.1"/>
    <property type="molecule type" value="Genomic_DNA"/>
</dbReference>
<keyword evidence="3" id="KW-1185">Reference proteome</keyword>
<dbReference type="Proteomes" id="UP000326799">
    <property type="component" value="Unassembled WGS sequence"/>
</dbReference>
<organism evidence="2 3">
    <name type="scientific">Aspergillus novoparasiticus</name>
    <dbReference type="NCBI Taxonomy" id="986946"/>
    <lineage>
        <taxon>Eukaryota</taxon>
        <taxon>Fungi</taxon>
        <taxon>Dikarya</taxon>
        <taxon>Ascomycota</taxon>
        <taxon>Pezizomycotina</taxon>
        <taxon>Eurotiomycetes</taxon>
        <taxon>Eurotiomycetidae</taxon>
        <taxon>Eurotiales</taxon>
        <taxon>Aspergillaceae</taxon>
        <taxon>Aspergillus</taxon>
        <taxon>Aspergillus subgen. Circumdati</taxon>
    </lineage>
</organism>
<proteinExistence type="predicted"/>
<gene>
    <name evidence="2" type="ORF">BDV33DRAFT_192350</name>
</gene>
<name>A0A5N6EML4_9EURO</name>